<comment type="caution">
    <text evidence="6">The sequence shown here is derived from an EMBL/GenBank/DDBJ whole genome shotgun (WGS) entry which is preliminary data.</text>
</comment>
<keyword evidence="3" id="KW-0378">Hydrolase</keyword>
<organism evidence="6 7">
    <name type="scientific">Microthlaspi erraticum</name>
    <dbReference type="NCBI Taxonomy" id="1685480"/>
    <lineage>
        <taxon>Eukaryota</taxon>
        <taxon>Viridiplantae</taxon>
        <taxon>Streptophyta</taxon>
        <taxon>Embryophyta</taxon>
        <taxon>Tracheophyta</taxon>
        <taxon>Spermatophyta</taxon>
        <taxon>Magnoliopsida</taxon>
        <taxon>eudicotyledons</taxon>
        <taxon>Gunneridae</taxon>
        <taxon>Pentapetalae</taxon>
        <taxon>rosids</taxon>
        <taxon>malvids</taxon>
        <taxon>Brassicales</taxon>
        <taxon>Brassicaceae</taxon>
        <taxon>Coluteocarpeae</taxon>
        <taxon>Microthlaspi</taxon>
    </lineage>
</organism>
<keyword evidence="2" id="KW-0645">Protease</keyword>
<dbReference type="InterPro" id="IPR003653">
    <property type="entry name" value="Peptidase_C48_C"/>
</dbReference>
<proteinExistence type="inferred from homology"/>
<name>A0A6D2LD20_9BRAS</name>
<dbReference type="PROSITE" id="PS50600">
    <property type="entry name" value="ULP_PROTEASE"/>
    <property type="match status" value="1"/>
</dbReference>
<gene>
    <name evidence="6" type="ORF">MERR_LOCUS49492</name>
</gene>
<accession>A0A6D2LD20</accession>
<dbReference type="AlphaFoldDB" id="A0A6D2LD20"/>
<reference evidence="6" key="1">
    <citation type="submission" date="2020-01" db="EMBL/GenBank/DDBJ databases">
        <authorList>
            <person name="Mishra B."/>
        </authorList>
    </citation>
    <scope>NUCLEOTIDE SEQUENCE [LARGE SCALE GENOMIC DNA]</scope>
</reference>
<dbReference type="OrthoDB" id="1112949at2759"/>
<keyword evidence="7" id="KW-1185">Reference proteome</keyword>
<feature type="compositionally biased region" description="Basic and acidic residues" evidence="4">
    <location>
        <begin position="429"/>
        <end position="460"/>
    </location>
</feature>
<evidence type="ECO:0000256" key="4">
    <source>
        <dbReference type="SAM" id="MobiDB-lite"/>
    </source>
</evidence>
<feature type="region of interest" description="Disordered" evidence="4">
    <location>
        <begin position="1"/>
        <end position="20"/>
    </location>
</feature>
<dbReference type="Pfam" id="PF02902">
    <property type="entry name" value="Peptidase_C48"/>
    <property type="match status" value="1"/>
</dbReference>
<dbReference type="SUPFAM" id="SSF54001">
    <property type="entry name" value="Cysteine proteinases"/>
    <property type="match status" value="1"/>
</dbReference>
<dbReference type="GO" id="GO:0008234">
    <property type="term" value="F:cysteine-type peptidase activity"/>
    <property type="evidence" value="ECO:0007669"/>
    <property type="project" value="InterPro"/>
</dbReference>
<dbReference type="Pfam" id="PF09331">
    <property type="entry name" value="DUF1985"/>
    <property type="match status" value="1"/>
</dbReference>
<evidence type="ECO:0000313" key="6">
    <source>
        <dbReference type="EMBL" id="CAA7062256.1"/>
    </source>
</evidence>
<dbReference type="PANTHER" id="PTHR48449:SF1">
    <property type="entry name" value="DUF1985 DOMAIN-CONTAINING PROTEIN"/>
    <property type="match status" value="1"/>
</dbReference>
<dbReference type="Gene3D" id="3.40.395.10">
    <property type="entry name" value="Adenoviral Proteinase, Chain A"/>
    <property type="match status" value="1"/>
</dbReference>
<dbReference type="InterPro" id="IPR038765">
    <property type="entry name" value="Papain-like_cys_pep_sf"/>
</dbReference>
<dbReference type="Proteomes" id="UP000467841">
    <property type="component" value="Unassembled WGS sequence"/>
</dbReference>
<evidence type="ECO:0000256" key="1">
    <source>
        <dbReference type="ARBA" id="ARBA00005234"/>
    </source>
</evidence>
<evidence type="ECO:0000256" key="3">
    <source>
        <dbReference type="ARBA" id="ARBA00022801"/>
    </source>
</evidence>
<dbReference type="InterPro" id="IPR015410">
    <property type="entry name" value="DUF1985"/>
</dbReference>
<evidence type="ECO:0000256" key="2">
    <source>
        <dbReference type="ARBA" id="ARBA00022670"/>
    </source>
</evidence>
<dbReference type="PANTHER" id="PTHR48449">
    <property type="entry name" value="DUF1985 DOMAIN-CONTAINING PROTEIN"/>
    <property type="match status" value="1"/>
</dbReference>
<protein>
    <recommendedName>
        <fullName evidence="5">Ubiquitin-like protease family profile domain-containing protein</fullName>
    </recommendedName>
</protein>
<evidence type="ECO:0000313" key="7">
    <source>
        <dbReference type="Proteomes" id="UP000467841"/>
    </source>
</evidence>
<evidence type="ECO:0000259" key="5">
    <source>
        <dbReference type="PROSITE" id="PS50600"/>
    </source>
</evidence>
<dbReference type="GO" id="GO:0006508">
    <property type="term" value="P:proteolysis"/>
    <property type="evidence" value="ECO:0007669"/>
    <property type="project" value="UniProtKB-KW"/>
</dbReference>
<feature type="region of interest" description="Disordered" evidence="4">
    <location>
        <begin position="418"/>
        <end position="526"/>
    </location>
</feature>
<feature type="domain" description="Ubiquitin-like protease family profile" evidence="5">
    <location>
        <begin position="599"/>
        <end position="798"/>
    </location>
</feature>
<sequence length="798" mass="91086">MEKPSFPRRFFSKGSEPASEKSIGYYSNNTKLFESLVALFTDDEWAELEGSPLGVFFRFARRTFNWASMIVKCILTCQIACKKPFEIWSVVGHNPVRFSLNEFAHITGLNCEYTENLQTPSCADVDEDEFSEFWHKLGVPLTSGPSIDNLIRACGWAQDWSAEDKKRLAYLAVYAGFIIAARESTATPLGMAKLVMDLEEFEAYPWGRVAFLNLIQSVKSANLSKHYVLCGFVEVLQLWTYYAMPTFGEEYGDPYAAPQSPPLMAFRGMKGRKNIMPRLLAQVRNEFNKKWWDNDVEDDDVDNVIKALYGELGGVWRWKPSDWIREGIMVLDNVKAEKGFPRKRLLDSDDLSVKRPCHAYGMEGQSSDAGLGTIQSALQAMFDQFTVYQSGQITNRFDRLEYKVELLTNQVTSLESAVEKLRQGSSEDTADKEHDKSNEAVGGEGKEEEPAGAAKVHETLRSPNLLRFPEASNVPESSNVPEASRSCCPGRQLRVPEASYAVESRHDRVSKKKATEGHGQDMDAKRRRTERIMTLAESQGGVYIGNSTAKRIVPNDGARGRGYDPFAPLDKGTKKAVIEYCKKLPGSGKRKTIKTAKEYPIRFWWYDLLNQKEWLEDTHINAAIYLLRARLMDHPEWFRSDRICFVDTYFGHYWSAKYEEFKLVEANEKGEGKPLPNLSWDYYKGAQPEPRPTNKIWGVDIDELYVPFNVKTDHWVALLISLPKRHITVYDSLPHHVKPEELPALLEPLAVMFPYLMRTCVDEDMKYLWTLEPFTYDRPIGQEIVPQQSNTMTAECSR</sequence>
<feature type="compositionally biased region" description="Basic and acidic residues" evidence="4">
    <location>
        <begin position="503"/>
        <end position="524"/>
    </location>
</feature>
<dbReference type="EMBL" id="CACVBM020001930">
    <property type="protein sequence ID" value="CAA7062256.1"/>
    <property type="molecule type" value="Genomic_DNA"/>
</dbReference>
<comment type="similarity">
    <text evidence="1">Belongs to the peptidase C48 family.</text>
</comment>